<dbReference type="HOGENOM" id="CLU_2271770_0_0_9"/>
<accession>U5LHN9</accession>
<keyword evidence="2" id="KW-1185">Reference proteome</keyword>
<proteinExistence type="predicted"/>
<protein>
    <submittedName>
        <fullName evidence="1">Uncharacterized protein</fullName>
    </submittedName>
</protein>
<gene>
    <name evidence="1" type="ORF">N288_25895</name>
</gene>
<organism evidence="1 2">
    <name type="scientific">Bacillus infantis NRRL B-14911</name>
    <dbReference type="NCBI Taxonomy" id="1367477"/>
    <lineage>
        <taxon>Bacteria</taxon>
        <taxon>Bacillati</taxon>
        <taxon>Bacillota</taxon>
        <taxon>Bacilli</taxon>
        <taxon>Bacillales</taxon>
        <taxon>Bacillaceae</taxon>
        <taxon>Bacillus</taxon>
    </lineage>
</organism>
<evidence type="ECO:0000313" key="2">
    <source>
        <dbReference type="Proteomes" id="UP000017805"/>
    </source>
</evidence>
<dbReference type="EMBL" id="CP006643">
    <property type="protein sequence ID" value="AGX07005.1"/>
    <property type="molecule type" value="Genomic_DNA"/>
</dbReference>
<evidence type="ECO:0000313" key="1">
    <source>
        <dbReference type="EMBL" id="AGX07005.1"/>
    </source>
</evidence>
<dbReference type="AlphaFoldDB" id="U5LHN9"/>
<dbReference type="KEGG" id="bif:N288_25895"/>
<sequence length="102" mass="11921">MWSVRFRSRHFAFRGATLSLLTAPRLRVLSIAAAIPQDVESSSPKSHRTKKMRMHFMRSLRAFHSNKQRLLKFLITLNKKDLNVPILNLSMKKSPHKEGFNY</sequence>
<reference evidence="1 2" key="1">
    <citation type="submission" date="2013-07" db="EMBL/GenBank/DDBJ databases">
        <title>Complete genome sequence of Bacillus infantis NRRL B-14911 that has potential to induce cardiac disease by antigenic mimicry.</title>
        <authorList>
            <person name="Massilamany C."/>
            <person name="Smith T.P.L."/>
            <person name="Loy J.D."/>
            <person name="Barletta R."/>
            <person name="Reddy J."/>
        </authorList>
    </citation>
    <scope>NUCLEOTIDE SEQUENCE [LARGE SCALE GENOMIC DNA]</scope>
    <source>
        <strain evidence="1 2">NRRL B-14911</strain>
    </source>
</reference>
<dbReference type="STRING" id="1367477.N288_25895"/>
<dbReference type="Proteomes" id="UP000017805">
    <property type="component" value="Chromosome"/>
</dbReference>
<name>U5LHN9_9BACI</name>